<comment type="subcellular location">
    <subcellularLocation>
        <location evidence="1">Membrane</location>
        <topology evidence="1">Single-pass membrane protein</topology>
    </subcellularLocation>
</comment>
<dbReference type="RefSeq" id="WP_030152227.1">
    <property type="nucleotide sequence ID" value="NZ_JOFV01000013.1"/>
</dbReference>
<dbReference type="PANTHER" id="PTHR30168:SF0">
    <property type="entry name" value="INNER MEMBRANE PROTEIN"/>
    <property type="match status" value="1"/>
</dbReference>
<reference evidence="8 9" key="1">
    <citation type="submission" date="2019-01" db="EMBL/GenBank/DDBJ databases">
        <title>Oerskovia turbata Genome sequencing and assembly.</title>
        <authorList>
            <person name="Dou T."/>
        </authorList>
    </citation>
    <scope>NUCLEOTIDE SEQUENCE [LARGE SCALE GENOMIC DNA]</scope>
    <source>
        <strain evidence="7 8">JCM12123</strain>
        <strain evidence="6 9">JCM3160</strain>
    </source>
</reference>
<comment type="caution">
    <text evidence="7">The sequence shown here is derived from an EMBL/GenBank/DDBJ whole genome shotgun (WGS) entry which is preliminary data.</text>
</comment>
<evidence type="ECO:0000256" key="2">
    <source>
        <dbReference type="ARBA" id="ARBA00022692"/>
    </source>
</evidence>
<dbReference type="Proteomes" id="UP000289805">
    <property type="component" value="Unassembled WGS sequence"/>
</dbReference>
<evidence type="ECO:0000256" key="5">
    <source>
        <dbReference type="SAM" id="Phobius"/>
    </source>
</evidence>
<gene>
    <name evidence="6" type="ORF">EQW73_13960</name>
    <name evidence="7" type="ORF">EQW78_10940</name>
</gene>
<sequence>MTFNEGGSFEGGRVRKGGRGKGPVIAGGGIAAVLVAVVVALLNGGDLGSVLGTVSDQVVQPSGAEDTAQQQFVEDCTAEQANTERECRLSATAQSLDAYWAETLPAQIGVEYVLPEVYSFTASTQTGCGAATSAVGPFYCPPDQAVYIDVSFFDELRNRFGSSGGPLAEEYVTAHEFGHHIEQLSGVMASADRSGTGPESDSVRIELMADCLAGMWAGNAATTIDPDTGLPFLQEITPDELKDALSAASAVGDDRIQEAATGSVNPEAWTHGSSEQRQRWFMTGYEGGTFQDCNALEASRL</sequence>
<feature type="transmembrane region" description="Helical" evidence="5">
    <location>
        <begin position="23"/>
        <end position="42"/>
    </location>
</feature>
<evidence type="ECO:0000256" key="3">
    <source>
        <dbReference type="ARBA" id="ARBA00022989"/>
    </source>
</evidence>
<dbReference type="PANTHER" id="PTHR30168">
    <property type="entry name" value="PUTATIVE MEMBRANE PROTEIN YPFJ"/>
    <property type="match status" value="1"/>
</dbReference>
<dbReference type="AlphaFoldDB" id="A0A4Q1KU90"/>
<proteinExistence type="predicted"/>
<protein>
    <submittedName>
        <fullName evidence="7">Neutral zinc metallopeptidase</fullName>
    </submittedName>
</protein>
<keyword evidence="3 5" id="KW-1133">Transmembrane helix</keyword>
<dbReference type="Pfam" id="PF04228">
    <property type="entry name" value="Zn_peptidase"/>
    <property type="match status" value="1"/>
</dbReference>
<dbReference type="GO" id="GO:0016020">
    <property type="term" value="C:membrane"/>
    <property type="evidence" value="ECO:0007669"/>
    <property type="project" value="UniProtKB-SubCell"/>
</dbReference>
<evidence type="ECO:0000313" key="7">
    <source>
        <dbReference type="EMBL" id="RXR33801.1"/>
    </source>
</evidence>
<accession>A0A4Q1KU90</accession>
<evidence type="ECO:0000313" key="8">
    <source>
        <dbReference type="Proteomes" id="UP000289805"/>
    </source>
</evidence>
<evidence type="ECO:0000256" key="4">
    <source>
        <dbReference type="ARBA" id="ARBA00023136"/>
    </source>
</evidence>
<keyword evidence="4 5" id="KW-0472">Membrane</keyword>
<organism evidence="7 8">
    <name type="scientific">Oerskovia turbata</name>
    <dbReference type="NCBI Taxonomy" id="1713"/>
    <lineage>
        <taxon>Bacteria</taxon>
        <taxon>Bacillati</taxon>
        <taxon>Actinomycetota</taxon>
        <taxon>Actinomycetes</taxon>
        <taxon>Micrococcales</taxon>
        <taxon>Cellulomonadaceae</taxon>
        <taxon>Oerskovia</taxon>
    </lineage>
</organism>
<dbReference type="Proteomes" id="UP000290517">
    <property type="component" value="Unassembled WGS sequence"/>
</dbReference>
<evidence type="ECO:0000256" key="1">
    <source>
        <dbReference type="ARBA" id="ARBA00004167"/>
    </source>
</evidence>
<evidence type="ECO:0000313" key="6">
    <source>
        <dbReference type="EMBL" id="RXR23729.1"/>
    </source>
</evidence>
<dbReference type="OrthoDB" id="9774900at2"/>
<dbReference type="EMBL" id="SDJR01000009">
    <property type="protein sequence ID" value="RXR23729.1"/>
    <property type="molecule type" value="Genomic_DNA"/>
</dbReference>
<dbReference type="InterPro" id="IPR007343">
    <property type="entry name" value="Uncharacterised_pept_Zn_put"/>
</dbReference>
<dbReference type="STRING" id="1713.GCA_000718325_02739"/>
<keyword evidence="2 5" id="KW-0812">Transmembrane</keyword>
<dbReference type="EMBL" id="SDJQ01000013">
    <property type="protein sequence ID" value="RXR33801.1"/>
    <property type="molecule type" value="Genomic_DNA"/>
</dbReference>
<keyword evidence="9" id="KW-1185">Reference proteome</keyword>
<evidence type="ECO:0000313" key="9">
    <source>
        <dbReference type="Proteomes" id="UP000290517"/>
    </source>
</evidence>
<name>A0A4Q1KU90_9CELL</name>